<dbReference type="AlphaFoldDB" id="A0A8J9V0Y5"/>
<sequence length="120" mass="14087">MIHKWWHKFIRRRTKPIPTDVAVLWKRRLSFAYAICAWNAFGILVYNFYHGKADWAQYYGLKSEEEQAIPPGQAWANTLGIKDAKVYRISGLSKVDEYDIVDGKEVRHENKTQEAEELSQ</sequence>
<reference evidence="2" key="1">
    <citation type="submission" date="2021-12" db="EMBL/GenBank/DDBJ databases">
        <authorList>
            <person name="Martin H S."/>
        </authorList>
    </citation>
    <scope>NUCLEOTIDE SEQUENCE</scope>
</reference>
<keyword evidence="1" id="KW-0472">Membrane</keyword>
<feature type="transmembrane region" description="Helical" evidence="1">
    <location>
        <begin position="31"/>
        <end position="49"/>
    </location>
</feature>
<evidence type="ECO:0000256" key="1">
    <source>
        <dbReference type="SAM" id="Phobius"/>
    </source>
</evidence>
<accession>A0A8J9V0Y5</accession>
<evidence type="ECO:0000313" key="3">
    <source>
        <dbReference type="Proteomes" id="UP000838878"/>
    </source>
</evidence>
<keyword evidence="3" id="KW-1185">Reference proteome</keyword>
<gene>
    <name evidence="2" type="ORF">BINO364_LOCUS13535</name>
</gene>
<proteinExistence type="predicted"/>
<keyword evidence="1" id="KW-0812">Transmembrane</keyword>
<organism evidence="2 3">
    <name type="scientific">Brenthis ino</name>
    <name type="common">lesser marbled fritillary</name>
    <dbReference type="NCBI Taxonomy" id="405034"/>
    <lineage>
        <taxon>Eukaryota</taxon>
        <taxon>Metazoa</taxon>
        <taxon>Ecdysozoa</taxon>
        <taxon>Arthropoda</taxon>
        <taxon>Hexapoda</taxon>
        <taxon>Insecta</taxon>
        <taxon>Pterygota</taxon>
        <taxon>Neoptera</taxon>
        <taxon>Endopterygota</taxon>
        <taxon>Lepidoptera</taxon>
        <taxon>Glossata</taxon>
        <taxon>Ditrysia</taxon>
        <taxon>Papilionoidea</taxon>
        <taxon>Nymphalidae</taxon>
        <taxon>Heliconiinae</taxon>
        <taxon>Argynnini</taxon>
        <taxon>Brenthis</taxon>
    </lineage>
</organism>
<evidence type="ECO:0000313" key="2">
    <source>
        <dbReference type="EMBL" id="CAH0728299.1"/>
    </source>
</evidence>
<protein>
    <submittedName>
        <fullName evidence="2">Uncharacterized protein</fullName>
    </submittedName>
</protein>
<dbReference type="Proteomes" id="UP000838878">
    <property type="component" value="Chromosome 7"/>
</dbReference>
<feature type="non-terminal residue" evidence="2">
    <location>
        <position position="120"/>
    </location>
</feature>
<keyword evidence="1" id="KW-1133">Transmembrane helix</keyword>
<dbReference type="EMBL" id="OV170227">
    <property type="protein sequence ID" value="CAH0728299.1"/>
    <property type="molecule type" value="Genomic_DNA"/>
</dbReference>
<dbReference type="OrthoDB" id="6354412at2759"/>
<name>A0A8J9V0Y5_9NEOP</name>